<dbReference type="InterPro" id="IPR003701">
    <property type="entry name" value="Mre11"/>
</dbReference>
<feature type="compositionally biased region" description="Basic and acidic residues" evidence="18">
    <location>
        <begin position="1758"/>
        <end position="1769"/>
    </location>
</feature>
<keyword evidence="15 17" id="KW-0469">Meiosis</keyword>
<dbReference type="Gene3D" id="3.30.110.110">
    <property type="entry name" value="Mre11, capping domain"/>
    <property type="match status" value="1"/>
</dbReference>
<feature type="compositionally biased region" description="Polar residues" evidence="18">
    <location>
        <begin position="1382"/>
        <end position="1402"/>
    </location>
</feature>
<evidence type="ECO:0000256" key="2">
    <source>
        <dbReference type="ARBA" id="ARBA00004123"/>
    </source>
</evidence>
<evidence type="ECO:0000256" key="14">
    <source>
        <dbReference type="ARBA" id="ARBA00023242"/>
    </source>
</evidence>
<evidence type="ECO:0000256" key="13">
    <source>
        <dbReference type="ARBA" id="ARBA00023211"/>
    </source>
</evidence>
<feature type="compositionally biased region" description="Acidic residues" evidence="18">
    <location>
        <begin position="606"/>
        <end position="616"/>
    </location>
</feature>
<evidence type="ECO:0000313" key="20">
    <source>
        <dbReference type="EMBL" id="KAF2869697.1"/>
    </source>
</evidence>
<keyword evidence="21" id="KW-1185">Reference proteome</keyword>
<dbReference type="GO" id="GO:0030145">
    <property type="term" value="F:manganese ion binding"/>
    <property type="evidence" value="ECO:0007669"/>
    <property type="project" value="InterPro"/>
</dbReference>
<feature type="region of interest" description="Disordered" evidence="18">
    <location>
        <begin position="1382"/>
        <end position="1425"/>
    </location>
</feature>
<dbReference type="GO" id="GO:0008296">
    <property type="term" value="F:3'-5'-DNA exonuclease activity"/>
    <property type="evidence" value="ECO:0007669"/>
    <property type="project" value="InterPro"/>
</dbReference>
<reference evidence="20 21" key="1">
    <citation type="submission" date="2020-01" db="EMBL/GenBank/DDBJ databases">
        <authorList>
            <consortium name="DOE Joint Genome Institute"/>
            <person name="Haridas S."/>
            <person name="Albert R."/>
            <person name="Binder M."/>
            <person name="Bloem J."/>
            <person name="Labutti K."/>
            <person name="Salamov A."/>
            <person name="Andreopoulos B."/>
            <person name="Baker S.E."/>
            <person name="Barry K."/>
            <person name="Bills G."/>
            <person name="Bluhm B.H."/>
            <person name="Cannon C."/>
            <person name="Castanera R."/>
            <person name="Culley D.E."/>
            <person name="Daum C."/>
            <person name="Ezra D."/>
            <person name="Gonzalez J.B."/>
            <person name="Henrissat B."/>
            <person name="Kuo A."/>
            <person name="Liang C."/>
            <person name="Lipzen A."/>
            <person name="Lutzoni F."/>
            <person name="Magnuson J."/>
            <person name="Mondo S."/>
            <person name="Nolan M."/>
            <person name="Ohm R."/>
            <person name="Pangilinan J."/>
            <person name="Park H.-J.H."/>
            <person name="Ramirez L."/>
            <person name="Alfaro M."/>
            <person name="Sun H."/>
            <person name="Tritt A."/>
            <person name="Yoshinaga Y."/>
            <person name="Zwiers L.-H.L."/>
            <person name="Turgeon B.G."/>
            <person name="Goodwin S.B."/>
            <person name="Spatafora J.W."/>
            <person name="Crous P.W."/>
            <person name="Grigoriev I.V."/>
        </authorList>
    </citation>
    <scope>NUCLEOTIDE SEQUENCE [LARGE SCALE GENOMIC DNA]</scope>
    <source>
        <strain evidence="20 21">CBS 611.86</strain>
    </source>
</reference>
<evidence type="ECO:0000256" key="6">
    <source>
        <dbReference type="ARBA" id="ARBA00022722"/>
    </source>
</evidence>
<evidence type="ECO:0000256" key="10">
    <source>
        <dbReference type="ARBA" id="ARBA00022801"/>
    </source>
</evidence>
<organism evidence="20 21">
    <name type="scientific">Massariosphaeria phaeospora</name>
    <dbReference type="NCBI Taxonomy" id="100035"/>
    <lineage>
        <taxon>Eukaryota</taxon>
        <taxon>Fungi</taxon>
        <taxon>Dikarya</taxon>
        <taxon>Ascomycota</taxon>
        <taxon>Pezizomycotina</taxon>
        <taxon>Dothideomycetes</taxon>
        <taxon>Pleosporomycetidae</taxon>
        <taxon>Pleosporales</taxon>
        <taxon>Pleosporales incertae sedis</taxon>
        <taxon>Massariosphaeria</taxon>
    </lineage>
</organism>
<feature type="region of interest" description="Disordered" evidence="18">
    <location>
        <begin position="971"/>
        <end position="991"/>
    </location>
</feature>
<feature type="region of interest" description="Disordered" evidence="18">
    <location>
        <begin position="1129"/>
        <end position="1151"/>
    </location>
</feature>
<keyword evidence="8 17" id="KW-0255">Endonuclease</keyword>
<dbReference type="GO" id="GO:0007095">
    <property type="term" value="P:mitotic G2 DNA damage checkpoint signaling"/>
    <property type="evidence" value="ECO:0007669"/>
    <property type="project" value="TreeGrafter"/>
</dbReference>
<dbReference type="SMART" id="SM01347">
    <property type="entry name" value="Mre11_DNA_bind"/>
    <property type="match status" value="1"/>
</dbReference>
<evidence type="ECO:0000256" key="5">
    <source>
        <dbReference type="ARBA" id="ARBA00022454"/>
    </source>
</evidence>
<dbReference type="Proteomes" id="UP000481861">
    <property type="component" value="Unassembled WGS sequence"/>
</dbReference>
<dbReference type="GO" id="GO:0000724">
    <property type="term" value="P:double-strand break repair via homologous recombination"/>
    <property type="evidence" value="ECO:0007669"/>
    <property type="project" value="TreeGrafter"/>
</dbReference>
<evidence type="ECO:0000259" key="19">
    <source>
        <dbReference type="SMART" id="SM01347"/>
    </source>
</evidence>
<comment type="subcellular location">
    <subcellularLocation>
        <location evidence="3">Chromosome</location>
    </subcellularLocation>
    <subcellularLocation>
        <location evidence="2">Nucleus</location>
    </subcellularLocation>
</comment>
<dbReference type="Gene3D" id="3.60.21.10">
    <property type="match status" value="1"/>
</dbReference>
<dbReference type="InterPro" id="IPR038487">
    <property type="entry name" value="Mre11_capping_dom"/>
</dbReference>
<proteinExistence type="inferred from homology"/>
<feature type="region of interest" description="Disordered" evidence="18">
    <location>
        <begin position="1207"/>
        <end position="1360"/>
    </location>
</feature>
<dbReference type="PANTHER" id="PTHR10139">
    <property type="entry name" value="DOUBLE-STRAND BREAK REPAIR PROTEIN MRE11"/>
    <property type="match status" value="1"/>
</dbReference>
<dbReference type="FunFam" id="3.60.21.10:FF:000011">
    <property type="entry name" value="Double-strand break repair protein"/>
    <property type="match status" value="1"/>
</dbReference>
<comment type="cofactor">
    <cofactor evidence="1">
        <name>Mn(2+)</name>
        <dbReference type="ChEBI" id="CHEBI:29035"/>
    </cofactor>
</comment>
<feature type="region of interest" description="Disordered" evidence="18">
    <location>
        <begin position="521"/>
        <end position="545"/>
    </location>
</feature>
<keyword evidence="13 17" id="KW-0464">Manganese</keyword>
<sequence length="1826" mass="201852">MPPRAAPRGADTIRVLLATDNHVGYNERDSERHDDSWKTFHEIMSLAKEHDVDMVLHAGDLFHENKPSRKAMYQVMRSLRMNCLGDKPCELEMLSDASENFGGVFDHVNYEDPDINVAIPVFAIHGNHDDPSGEGSFSPLDLLQVSGLVNYYGRASDADDVSIKPVLLQKGGTKLALYGLSNVRDERLFRTWRDGKVKFFQPGTQKDEWFNLMSVHQNHYLPENFLPEFLDLIIWGHEHECLIEPRYNPEMGFHVIQPGSSIATSLMPGEAVPKHVAILSITGKEFTTEAIRLKTVRPFVMKEIVLADEREIKEKQVWRMSDNRNKISEHLEKIVHGLIEEARREWLEVQDDRVEGEDIEVPKPLVRLRVEYTAPDPGEFICENPQRFSRRFQGKVANTSDVVQYYRKKKAPNRALKNNADLPDESVMDQLSLDSVKVEKLVKEFLAAQSLTILPQNSFGDAVAQFVDKDDKHAMEMFVNESLANQLKHLMESNEVDEDDIVNEMEGYRTRLEELFASGQLKKSKKKLKPKPDFWDSDMDGEWADQPGALIHTDAEMEDDDPQSIPAKKPAARGRAKAVGTTRATASAAKKPPAARAGRGKKKVIEEEEEEDDYDGDAMVIVSDDDEEAEDLFVRPTKTTTKKPATRAPARTKSPPKKAPARGTRQAATKQSTLNFSQPSTQRSQATRAPRGRKAQEPVLLVSILGLVWSRGSVTLASTALSQPTGDRKAAAFRRPSTALTLTMLIYPSPLPSRLSFFSCHHHDGPDSGEERRNAAWAYILRLGRVLHLSHTHLSAIFLFHPSSFVIAALRLLDSCHSFVLHVTISFECSLVSAAAPFVDTNIKSSHIQRGGDTRIMSLAYKVEELLALRDSVSESAVSLDKFADEDVIKEHVLRPSASATLKTASSENNIRSSITPLLAPAAPNKKPSPSPSIKRGKAERLLKEHGSPPGMRVTAGGRVVPSDLPPLSTARFGGNNSFKPQAPRATTDGDPMSAHIQPDVPAPHIQIVGDQAVLCIGERMFALSAAPPVVSGATGTTAKPMMDAAMLPVQGYVGHPQRAHSQSPYPGVDLQGLKTQQNLKRQELRLVEQTEVLQAGQQTEAWRAGMIEKKKNLILELDNLRKQISAAEADNATSAPSTSFSVPAGNTANPIPPPAFVPQMQQSMGQSMFAFPAQGAYPPPLMYPPQYGAFPGSQPEVPQYGRDSQLFAPAENPTNGPHSPGSASRRSRAIEIKPPPEETKKNSRLDPKSPTYEPMAKVESAKEFVPPTPSPAKRSPWRRLESKSMPSDKHEDRVLTQKLSLSSIDTTDFFPTNTHEHSSTRLAPTNPSKETTAVPSTPEKNWPASPWNEGNAARSSAEQATKLTLWPEAFGKQPSLTSLKAAASTQHVNTREQAGFSSSSEALKPTYPRNAASRKTSEQRTATEETWPMVSFRPVAHPPSTYQEGYQAGYDHVGIPDSPDVLKGFIEGLLQFISDESKMSRVDNYSLRNLTSTGAVTRESLRGMLTPQDSGIGMTFNSTGPLSAGQENVRSAKSNLLPEERRDSAYSEAPLTQVLYNEAIQEQRFRDNSTVVYLNSEATHRMGPSYRHVTMPASDHEMSMKNQDNRSQSRAESALANNMYIRQTAGSQLSNRANGTPIYMQRYYPTPKEYGMRALGSVAPLCARTWANNVLSGLDGAMDDLSSIMVGPQNTRIDEQRNTRGQDSTAVQRSSEDVAPATESPEADASCFKATTGKGKQKVTSSPSKSSPANASGSPKKAGEHSPAKAKLEQVTNKFRRSKKDEPRNLSPDEKRKRSEKWHGRFTKIRTNEIVDMNNWIRDNPRKPA</sequence>
<keyword evidence="9 17" id="KW-0227">DNA damage</keyword>
<dbReference type="Pfam" id="PF00149">
    <property type="entry name" value="Metallophos"/>
    <property type="match status" value="1"/>
</dbReference>
<dbReference type="GO" id="GO:0031573">
    <property type="term" value="P:mitotic intra-S DNA damage checkpoint signaling"/>
    <property type="evidence" value="ECO:0007669"/>
    <property type="project" value="TreeGrafter"/>
</dbReference>
<dbReference type="GO" id="GO:0042138">
    <property type="term" value="P:meiotic DNA double-strand break formation"/>
    <property type="evidence" value="ECO:0007669"/>
    <property type="project" value="TreeGrafter"/>
</dbReference>
<dbReference type="GO" id="GO:0030870">
    <property type="term" value="C:Mre11 complex"/>
    <property type="evidence" value="ECO:0007669"/>
    <property type="project" value="InterPro"/>
</dbReference>
<protein>
    <recommendedName>
        <fullName evidence="19">Mre11 DNA-binding domain-containing protein</fullName>
    </recommendedName>
</protein>
<feature type="compositionally biased region" description="Polar residues" evidence="18">
    <location>
        <begin position="1213"/>
        <end position="1225"/>
    </location>
</feature>
<dbReference type="InterPro" id="IPR041796">
    <property type="entry name" value="Mre11_N"/>
</dbReference>
<evidence type="ECO:0000256" key="17">
    <source>
        <dbReference type="RuleBase" id="RU003447"/>
    </source>
</evidence>
<dbReference type="InterPro" id="IPR004843">
    <property type="entry name" value="Calcineurin-like_PHP"/>
</dbReference>
<name>A0A7C8I377_9PLEO</name>
<feature type="region of interest" description="Disordered" evidence="18">
    <location>
        <begin position="557"/>
        <end position="695"/>
    </location>
</feature>
<keyword evidence="11 17" id="KW-0269">Exonuclease</keyword>
<feature type="compositionally biased region" description="Basic and acidic residues" evidence="18">
    <location>
        <begin position="1780"/>
        <end position="1800"/>
    </location>
</feature>
<evidence type="ECO:0000313" key="21">
    <source>
        <dbReference type="Proteomes" id="UP000481861"/>
    </source>
</evidence>
<comment type="similarity">
    <text evidence="4 17">Belongs to the MRE11/RAD32 family.</text>
</comment>
<dbReference type="GO" id="GO:0035861">
    <property type="term" value="C:site of double-strand break"/>
    <property type="evidence" value="ECO:0007669"/>
    <property type="project" value="TreeGrafter"/>
</dbReference>
<feature type="region of interest" description="Disordered" evidence="18">
    <location>
        <begin position="914"/>
        <end position="936"/>
    </location>
</feature>
<evidence type="ECO:0000256" key="11">
    <source>
        <dbReference type="ARBA" id="ARBA00022839"/>
    </source>
</evidence>
<evidence type="ECO:0000256" key="8">
    <source>
        <dbReference type="ARBA" id="ARBA00022759"/>
    </source>
</evidence>
<evidence type="ECO:0000256" key="18">
    <source>
        <dbReference type="SAM" id="MobiDB-lite"/>
    </source>
</evidence>
<dbReference type="Pfam" id="PF04152">
    <property type="entry name" value="Mre11_DNA_bind"/>
    <property type="match status" value="1"/>
</dbReference>
<feature type="compositionally biased region" description="Polar residues" evidence="18">
    <location>
        <begin position="1321"/>
        <end position="1340"/>
    </location>
</feature>
<evidence type="ECO:0000256" key="4">
    <source>
        <dbReference type="ARBA" id="ARBA00009028"/>
    </source>
</evidence>
<dbReference type="GO" id="GO:0000723">
    <property type="term" value="P:telomere maintenance"/>
    <property type="evidence" value="ECO:0007669"/>
    <property type="project" value="TreeGrafter"/>
</dbReference>
<evidence type="ECO:0000256" key="15">
    <source>
        <dbReference type="ARBA" id="ARBA00023254"/>
    </source>
</evidence>
<keyword evidence="7" id="KW-0479">Metal-binding</keyword>
<feature type="compositionally biased region" description="Low complexity" evidence="18">
    <location>
        <begin position="1742"/>
        <end position="1757"/>
    </location>
</feature>
<dbReference type="NCBIfam" id="TIGR00583">
    <property type="entry name" value="mre11"/>
    <property type="match status" value="1"/>
</dbReference>
<feature type="compositionally biased region" description="Polar residues" evidence="18">
    <location>
        <begin position="1132"/>
        <end position="1150"/>
    </location>
</feature>
<dbReference type="EMBL" id="JAADJZ010000015">
    <property type="protein sequence ID" value="KAF2869697.1"/>
    <property type="molecule type" value="Genomic_DNA"/>
</dbReference>
<dbReference type="CDD" id="cd00840">
    <property type="entry name" value="MPP_Mre11_N"/>
    <property type="match status" value="1"/>
</dbReference>
<accession>A0A7C8I377</accession>
<evidence type="ECO:0000256" key="9">
    <source>
        <dbReference type="ARBA" id="ARBA00022763"/>
    </source>
</evidence>
<feature type="compositionally biased region" description="Polar residues" evidence="18">
    <location>
        <begin position="666"/>
        <end position="687"/>
    </location>
</feature>
<dbReference type="PANTHER" id="PTHR10139:SF1">
    <property type="entry name" value="DOUBLE-STRAND BREAK REPAIR PROTEIN MRE11"/>
    <property type="match status" value="1"/>
</dbReference>
<dbReference type="InterPro" id="IPR007281">
    <property type="entry name" value="Mre11_DNA-bd"/>
</dbReference>
<feature type="compositionally biased region" description="Basic and acidic residues" evidence="18">
    <location>
        <begin position="1229"/>
        <end position="1248"/>
    </location>
</feature>
<evidence type="ECO:0000256" key="16">
    <source>
        <dbReference type="ARBA" id="ARBA00064981"/>
    </source>
</evidence>
<gene>
    <name evidence="20" type="ORF">BDV95DRAFT_596029</name>
</gene>
<feature type="domain" description="Mre11 DNA-binding" evidence="19">
    <location>
        <begin position="286"/>
        <end position="466"/>
    </location>
</feature>
<feature type="compositionally biased region" description="Low complexity" evidence="18">
    <location>
        <begin position="917"/>
        <end position="928"/>
    </location>
</feature>
<keyword evidence="14 17" id="KW-0539">Nucleus</keyword>
<feature type="compositionally biased region" description="Low complexity" evidence="18">
    <location>
        <begin position="577"/>
        <end position="597"/>
    </location>
</feature>
<evidence type="ECO:0000256" key="3">
    <source>
        <dbReference type="ARBA" id="ARBA00004286"/>
    </source>
</evidence>
<evidence type="ECO:0000256" key="7">
    <source>
        <dbReference type="ARBA" id="ARBA00022723"/>
    </source>
</evidence>
<feature type="region of interest" description="Disordered" evidence="18">
    <location>
        <begin position="1690"/>
        <end position="1804"/>
    </location>
</feature>
<dbReference type="OrthoDB" id="30417at2759"/>
<evidence type="ECO:0000256" key="1">
    <source>
        <dbReference type="ARBA" id="ARBA00001936"/>
    </source>
</evidence>
<feature type="compositionally biased region" description="Basic and acidic residues" evidence="18">
    <location>
        <begin position="1279"/>
        <end position="1296"/>
    </location>
</feature>
<dbReference type="GO" id="GO:0000014">
    <property type="term" value="F:single-stranded DNA endodeoxyribonuclease activity"/>
    <property type="evidence" value="ECO:0007669"/>
    <property type="project" value="TreeGrafter"/>
</dbReference>
<dbReference type="GO" id="GO:0006303">
    <property type="term" value="P:double-strand break repair via nonhomologous end joining"/>
    <property type="evidence" value="ECO:0007669"/>
    <property type="project" value="TreeGrafter"/>
</dbReference>
<keyword evidence="6 17" id="KW-0540">Nuclease</keyword>
<keyword evidence="10 17" id="KW-0378">Hydrolase</keyword>
<evidence type="ECO:0000256" key="12">
    <source>
        <dbReference type="ARBA" id="ARBA00023204"/>
    </source>
</evidence>
<comment type="subunit">
    <text evidence="16">Component of the MRN complex composed of two heterodimers RAD50 and MRE11 associated with a single NBS1.</text>
</comment>
<dbReference type="SUPFAM" id="SSF56300">
    <property type="entry name" value="Metallo-dependent phosphatases"/>
    <property type="match status" value="1"/>
</dbReference>
<keyword evidence="12 17" id="KW-0234">DNA repair</keyword>
<dbReference type="InterPro" id="IPR029052">
    <property type="entry name" value="Metallo-depent_PP-like"/>
</dbReference>
<feature type="compositionally biased region" description="Polar residues" evidence="18">
    <location>
        <begin position="1298"/>
        <end position="1314"/>
    </location>
</feature>
<keyword evidence="5" id="KW-0158">Chromosome</keyword>
<comment type="caution">
    <text evidence="20">The sequence shown here is derived from an EMBL/GenBank/DDBJ whole genome shotgun (WGS) entry which is preliminary data.</text>
</comment>
<dbReference type="GO" id="GO:0097552">
    <property type="term" value="P:mitochondrial double-strand break repair via homologous recombination"/>
    <property type="evidence" value="ECO:0007669"/>
    <property type="project" value="TreeGrafter"/>
</dbReference>